<sequence length="418" mass="44241">MSPVSPAGGDRGPDGWARGSGAVDYEARVDMGALRAARLARAQRAMAEADLDAVLVWKEENVRYLTSLRPQVIAGKSGVLNGALLARDGAPVLFVSGGDRDRAEATMPWVREFHTIPILEEAGLVRHFASEIVPGVLGRHSLRQARIGLDLTGKLLADALAESCQGVRWVDGDAAMQAARRIKAAEELALIEEATALAEAVTATALDHVRPGARECEVAGEALRTLLRLGGEYPHVTTPFVASGERMAPPTRLATDKLIRNGDLVFVDIGAMSNGYFGDIGRTVVCGAPSAEQRRIYRAVWEALHAGIDAMRPGATNVEVASAIHARARAHGLERHFLSLFIGHGIGCGSNEPPYIGESFPGAAAVTLESGMVFALEPLIWVPGIRGGGGVRLEDMVVITDGGARCLSRSPYADALLA</sequence>
<comment type="caution">
    <text evidence="3">The sequence shown here is derived from an EMBL/GenBank/DDBJ whole genome shotgun (WGS) entry which is preliminary data.</text>
</comment>
<dbReference type="InterPro" id="IPR001714">
    <property type="entry name" value="Pept_M24_MAP"/>
</dbReference>
<name>A0A537JZH2_9BACT</name>
<reference evidence="3 4" key="1">
    <citation type="journal article" date="2019" name="Nat. Microbiol.">
        <title>Mediterranean grassland soil C-N compound turnover is dependent on rainfall and depth, and is mediated by genomically divergent microorganisms.</title>
        <authorList>
            <person name="Diamond S."/>
            <person name="Andeer P.F."/>
            <person name="Li Z."/>
            <person name="Crits-Christoph A."/>
            <person name="Burstein D."/>
            <person name="Anantharaman K."/>
            <person name="Lane K.R."/>
            <person name="Thomas B.C."/>
            <person name="Pan C."/>
            <person name="Northen T.R."/>
            <person name="Banfield J.F."/>
        </authorList>
    </citation>
    <scope>NUCLEOTIDE SEQUENCE [LARGE SCALE GENOMIC DNA]</scope>
    <source>
        <strain evidence="3">NP_3</strain>
    </source>
</reference>
<dbReference type="PANTHER" id="PTHR46112:SF2">
    <property type="entry name" value="XAA-PRO AMINOPEPTIDASE P-RELATED"/>
    <property type="match status" value="1"/>
</dbReference>
<dbReference type="GO" id="GO:0004177">
    <property type="term" value="F:aminopeptidase activity"/>
    <property type="evidence" value="ECO:0007669"/>
    <property type="project" value="UniProtKB-KW"/>
</dbReference>
<protein>
    <submittedName>
        <fullName evidence="3">Aminopeptidase P family protein</fullName>
    </submittedName>
</protein>
<dbReference type="GO" id="GO:0008235">
    <property type="term" value="F:metalloexopeptidase activity"/>
    <property type="evidence" value="ECO:0007669"/>
    <property type="project" value="UniProtKB-ARBA"/>
</dbReference>
<dbReference type="SUPFAM" id="SSF55920">
    <property type="entry name" value="Creatinase/aminopeptidase"/>
    <property type="match status" value="1"/>
</dbReference>
<dbReference type="InterPro" id="IPR036005">
    <property type="entry name" value="Creatinase/aminopeptidase-like"/>
</dbReference>
<gene>
    <name evidence="3" type="ORF">E6H00_11425</name>
</gene>
<accession>A0A537JZH2</accession>
<keyword evidence="3" id="KW-0645">Protease</keyword>
<keyword evidence="3" id="KW-0031">Aminopeptidase</keyword>
<keyword evidence="3" id="KW-0378">Hydrolase</keyword>
<evidence type="ECO:0000259" key="1">
    <source>
        <dbReference type="Pfam" id="PF00557"/>
    </source>
</evidence>
<evidence type="ECO:0000313" key="4">
    <source>
        <dbReference type="Proteomes" id="UP000318509"/>
    </source>
</evidence>
<dbReference type="Gene3D" id="3.90.230.10">
    <property type="entry name" value="Creatinase/methionine aminopeptidase superfamily"/>
    <property type="match status" value="1"/>
</dbReference>
<dbReference type="InterPro" id="IPR000587">
    <property type="entry name" value="Creatinase_N"/>
</dbReference>
<feature type="domain" description="Peptidase M24" evidence="1">
    <location>
        <begin position="190"/>
        <end position="401"/>
    </location>
</feature>
<feature type="domain" description="Creatinase N-terminal" evidence="2">
    <location>
        <begin position="38"/>
        <end position="182"/>
    </location>
</feature>
<dbReference type="InterPro" id="IPR000994">
    <property type="entry name" value="Pept_M24"/>
</dbReference>
<dbReference type="AlphaFoldDB" id="A0A537JZH2"/>
<evidence type="ECO:0000259" key="2">
    <source>
        <dbReference type="Pfam" id="PF01321"/>
    </source>
</evidence>
<dbReference type="Pfam" id="PF01321">
    <property type="entry name" value="Creatinase_N"/>
    <property type="match status" value="1"/>
</dbReference>
<organism evidence="3 4">
    <name type="scientific">Candidatus Segetimicrobium genomatis</name>
    <dbReference type="NCBI Taxonomy" id="2569760"/>
    <lineage>
        <taxon>Bacteria</taxon>
        <taxon>Bacillati</taxon>
        <taxon>Candidatus Sysuimicrobiota</taxon>
        <taxon>Candidatus Sysuimicrobiia</taxon>
        <taxon>Candidatus Sysuimicrobiales</taxon>
        <taxon>Candidatus Segetimicrobiaceae</taxon>
        <taxon>Candidatus Segetimicrobium</taxon>
    </lineage>
</organism>
<dbReference type="PRINTS" id="PR00599">
    <property type="entry name" value="MAPEPTIDASE"/>
</dbReference>
<dbReference type="Pfam" id="PF00557">
    <property type="entry name" value="Peptidase_M24"/>
    <property type="match status" value="1"/>
</dbReference>
<dbReference type="Proteomes" id="UP000318509">
    <property type="component" value="Unassembled WGS sequence"/>
</dbReference>
<dbReference type="InterPro" id="IPR050659">
    <property type="entry name" value="Peptidase_M24B"/>
</dbReference>
<dbReference type="PANTHER" id="PTHR46112">
    <property type="entry name" value="AMINOPEPTIDASE"/>
    <property type="match status" value="1"/>
</dbReference>
<proteinExistence type="predicted"/>
<dbReference type="InterPro" id="IPR029149">
    <property type="entry name" value="Creatin/AminoP/Spt16_N"/>
</dbReference>
<dbReference type="Gene3D" id="3.40.350.10">
    <property type="entry name" value="Creatinase/prolidase N-terminal domain"/>
    <property type="match status" value="1"/>
</dbReference>
<dbReference type="EMBL" id="VBAK01000133">
    <property type="protein sequence ID" value="TMI88884.1"/>
    <property type="molecule type" value="Genomic_DNA"/>
</dbReference>
<evidence type="ECO:0000313" key="3">
    <source>
        <dbReference type="EMBL" id="TMI88884.1"/>
    </source>
</evidence>
<dbReference type="SUPFAM" id="SSF53092">
    <property type="entry name" value="Creatinase/prolidase N-terminal domain"/>
    <property type="match status" value="1"/>
</dbReference>